<dbReference type="InterPro" id="IPR023393">
    <property type="entry name" value="START-like_dom_sf"/>
</dbReference>
<protein>
    <submittedName>
        <fullName evidence="1">SRPBCC family protein</fullName>
    </submittedName>
</protein>
<comment type="caution">
    <text evidence="1">The sequence shown here is derived from an EMBL/GenBank/DDBJ whole genome shotgun (WGS) entry which is preliminary data.</text>
</comment>
<dbReference type="Proteomes" id="UP001596410">
    <property type="component" value="Unassembled WGS sequence"/>
</dbReference>
<dbReference type="EMBL" id="JBHSZV010000010">
    <property type="protein sequence ID" value="MFC7060895.1"/>
    <property type="molecule type" value="Genomic_DNA"/>
</dbReference>
<dbReference type="InterPro" id="IPR019587">
    <property type="entry name" value="Polyketide_cyclase/dehydratase"/>
</dbReference>
<name>A0ABW2EF12_9BACI</name>
<dbReference type="RefSeq" id="WP_204708751.1">
    <property type="nucleotide sequence ID" value="NZ_JBHSZV010000010.1"/>
</dbReference>
<dbReference type="SUPFAM" id="SSF55961">
    <property type="entry name" value="Bet v1-like"/>
    <property type="match status" value="1"/>
</dbReference>
<reference evidence="2" key="1">
    <citation type="journal article" date="2019" name="Int. J. Syst. Evol. Microbiol.">
        <title>The Global Catalogue of Microorganisms (GCM) 10K type strain sequencing project: providing services to taxonomists for standard genome sequencing and annotation.</title>
        <authorList>
            <consortium name="The Broad Institute Genomics Platform"/>
            <consortium name="The Broad Institute Genome Sequencing Center for Infectious Disease"/>
            <person name="Wu L."/>
            <person name="Ma J."/>
        </authorList>
    </citation>
    <scope>NUCLEOTIDE SEQUENCE [LARGE SCALE GENOMIC DNA]</scope>
    <source>
        <strain evidence="2">CGMCC 4.1621</strain>
    </source>
</reference>
<evidence type="ECO:0000313" key="1">
    <source>
        <dbReference type="EMBL" id="MFC7060895.1"/>
    </source>
</evidence>
<gene>
    <name evidence="1" type="ORF">ACFQIC_03295</name>
</gene>
<proteinExistence type="predicted"/>
<sequence length="145" mass="16786">MPFLEKVVIINKPLENVFQAATTFTNSPQMMEAVVGVEPLTQGPVREGYQFKEVREIRGRKVASTIEITNFENNKSYTARSEQNGLDLRYHYQFIETTEGTKVEFKGELFTKGLRNSLVKPLIKKIIKKEDANHLDKMKEYIEKE</sequence>
<keyword evidence="2" id="KW-1185">Reference proteome</keyword>
<organism evidence="1 2">
    <name type="scientific">Halobacillus seohaensis</name>
    <dbReference type="NCBI Taxonomy" id="447421"/>
    <lineage>
        <taxon>Bacteria</taxon>
        <taxon>Bacillati</taxon>
        <taxon>Bacillota</taxon>
        <taxon>Bacilli</taxon>
        <taxon>Bacillales</taxon>
        <taxon>Bacillaceae</taxon>
        <taxon>Halobacillus</taxon>
    </lineage>
</organism>
<dbReference type="Gene3D" id="3.30.530.20">
    <property type="match status" value="1"/>
</dbReference>
<dbReference type="Pfam" id="PF10604">
    <property type="entry name" value="Polyketide_cyc2"/>
    <property type="match status" value="1"/>
</dbReference>
<accession>A0ABW2EF12</accession>
<evidence type="ECO:0000313" key="2">
    <source>
        <dbReference type="Proteomes" id="UP001596410"/>
    </source>
</evidence>